<proteinExistence type="predicted"/>
<dbReference type="RefSeq" id="WP_267778873.1">
    <property type="nucleotide sequence ID" value="NZ_JAPNKE010000002.1"/>
</dbReference>
<keyword evidence="2" id="KW-1185">Reference proteome</keyword>
<reference evidence="1" key="1">
    <citation type="submission" date="2022-11" db="EMBL/GenBank/DDBJ databases">
        <title>Minimal conservation of predation-associated metabolite biosynthetic gene clusters underscores biosynthetic potential of Myxococcota including descriptions for ten novel species: Archangium lansinium sp. nov., Myxococcus landrumus sp. nov., Nannocystis bai.</title>
        <authorList>
            <person name="Ahearne A."/>
            <person name="Stevens C."/>
            <person name="Phillips K."/>
        </authorList>
    </citation>
    <scope>NUCLEOTIDE SEQUENCE</scope>
    <source>
        <strain evidence="1">Na p29</strain>
    </source>
</reference>
<comment type="caution">
    <text evidence="1">The sequence shown here is derived from an EMBL/GenBank/DDBJ whole genome shotgun (WGS) entry which is preliminary data.</text>
</comment>
<evidence type="ECO:0000313" key="2">
    <source>
        <dbReference type="Proteomes" id="UP001150924"/>
    </source>
</evidence>
<name>A0A9X3IWZ9_9BACT</name>
<gene>
    <name evidence="1" type="ORF">OV079_13000</name>
</gene>
<sequence length="93" mass="10162">MLPLNWGLRALETLEEVLQVVREKTNVLFGVLKVIPRDLTAIAKSPRTLDPCADRHQRAKTPSIIGSQVGFGNVGHADVVHDVAKAEDPDAVR</sequence>
<protein>
    <submittedName>
        <fullName evidence="1">Uncharacterized protein</fullName>
    </submittedName>
</protein>
<dbReference type="AlphaFoldDB" id="A0A9X3IWZ9"/>
<evidence type="ECO:0000313" key="1">
    <source>
        <dbReference type="EMBL" id="MCY1006460.1"/>
    </source>
</evidence>
<accession>A0A9X3IWZ9</accession>
<dbReference type="Proteomes" id="UP001150924">
    <property type="component" value="Unassembled WGS sequence"/>
</dbReference>
<organism evidence="1 2">
    <name type="scientific">Nannocystis pusilla</name>
    <dbReference type="NCBI Taxonomy" id="889268"/>
    <lineage>
        <taxon>Bacteria</taxon>
        <taxon>Pseudomonadati</taxon>
        <taxon>Myxococcota</taxon>
        <taxon>Polyangia</taxon>
        <taxon>Nannocystales</taxon>
        <taxon>Nannocystaceae</taxon>
        <taxon>Nannocystis</taxon>
    </lineage>
</organism>
<dbReference type="EMBL" id="JAPNKE010000002">
    <property type="protein sequence ID" value="MCY1006460.1"/>
    <property type="molecule type" value="Genomic_DNA"/>
</dbReference>